<dbReference type="Gene3D" id="2.40.50.140">
    <property type="entry name" value="Nucleic acid-binding proteins"/>
    <property type="match status" value="1"/>
</dbReference>
<evidence type="ECO:0000256" key="7">
    <source>
        <dbReference type="ARBA" id="ARBA00022763"/>
    </source>
</evidence>
<dbReference type="SMART" id="SM00532">
    <property type="entry name" value="LIGANc"/>
    <property type="match status" value="1"/>
</dbReference>
<dbReference type="GO" id="GO:0006260">
    <property type="term" value="P:DNA replication"/>
    <property type="evidence" value="ECO:0007669"/>
    <property type="project" value="UniProtKB-KW"/>
</dbReference>
<reference evidence="16 17" key="1">
    <citation type="journal article" date="2017" name="Front. Microbiol.">
        <title>Labilibaculum manganireducens gen. nov., sp. nov. and Labilibaculum filiforme sp. nov., Novel Bacteroidetes Isolated from Subsurface Sediments of the Baltic Sea.</title>
        <authorList>
            <person name="Vandieken V."/>
            <person name="Marshall I.P."/>
            <person name="Niemann H."/>
            <person name="Engelen B."/>
            <person name="Cypionka H."/>
        </authorList>
    </citation>
    <scope>NUCLEOTIDE SEQUENCE [LARGE SCALE GENOMIC DNA]</scope>
    <source>
        <strain evidence="16 17">59.10-2M</strain>
    </source>
</reference>
<dbReference type="GO" id="GO:0003677">
    <property type="term" value="F:DNA binding"/>
    <property type="evidence" value="ECO:0007669"/>
    <property type="project" value="InterPro"/>
</dbReference>
<evidence type="ECO:0000256" key="5">
    <source>
        <dbReference type="ARBA" id="ARBA00022705"/>
    </source>
</evidence>
<feature type="binding site" evidence="14">
    <location>
        <begin position="83"/>
        <end position="84"/>
    </location>
    <ligand>
        <name>NAD(+)</name>
        <dbReference type="ChEBI" id="CHEBI:57540"/>
    </ligand>
</feature>
<dbReference type="Pfam" id="PF00533">
    <property type="entry name" value="BRCT"/>
    <property type="match status" value="1"/>
</dbReference>
<feature type="binding site" evidence="14">
    <location>
        <position position="288"/>
    </location>
    <ligand>
        <name>NAD(+)</name>
        <dbReference type="ChEBI" id="CHEBI:57540"/>
    </ligand>
</feature>
<feature type="active site" description="N6-AMP-lysine intermediate" evidence="14">
    <location>
        <position position="115"/>
    </location>
</feature>
<dbReference type="Gene3D" id="1.10.150.20">
    <property type="entry name" value="5' to 3' exonuclease, C-terminal subdomain"/>
    <property type="match status" value="2"/>
</dbReference>
<comment type="cofactor">
    <cofactor evidence="14">
        <name>Mg(2+)</name>
        <dbReference type="ChEBI" id="CHEBI:18420"/>
    </cofactor>
    <cofactor evidence="14">
        <name>Mn(2+)</name>
        <dbReference type="ChEBI" id="CHEBI:29035"/>
    </cofactor>
</comment>
<dbReference type="RefSeq" id="WP_101309197.1">
    <property type="nucleotide sequence ID" value="NZ_MVDE01000008.1"/>
</dbReference>
<dbReference type="EMBL" id="MVDE01000008">
    <property type="protein sequence ID" value="PKQ67564.1"/>
    <property type="molecule type" value="Genomic_DNA"/>
</dbReference>
<dbReference type="SUPFAM" id="SSF52113">
    <property type="entry name" value="BRCT domain"/>
    <property type="match status" value="1"/>
</dbReference>
<evidence type="ECO:0000313" key="17">
    <source>
        <dbReference type="Proteomes" id="UP000233618"/>
    </source>
</evidence>
<dbReference type="SUPFAM" id="SSF47781">
    <property type="entry name" value="RuvA domain 2-like"/>
    <property type="match status" value="1"/>
</dbReference>
<dbReference type="Gene3D" id="3.40.50.10190">
    <property type="entry name" value="BRCT domain"/>
    <property type="match status" value="1"/>
</dbReference>
<sequence>MNQAEAKARIAKLRGQLHTYNHNYYVLSRPSISDYDFDILLKELMTLENQYPEFYDPNSPTQRVGSDINLEFNQVEHKYPMLSLGNTYSEEEIRDFENRIKKLIDGDVEYVCEMKYDGTSISLTYKNGKLVQAVTRGDGVKGDDVTANVKTIRSVPLQLSGDGYPEEFEIRGEILMPFTVFNGLNEEREEIGEAPFANPRNAASGTLKMQNSSVVAKRKLDCYLYYLLGKEIPSRNHYDNLLAAKNWGFKIPDNTALCKNIAEVIAFIKEWDEKRSSLPVPVDGIVIKVNSLDMQEELGFTAKSPRWAISYKYKAERVSTKLEKVTYQVGRTGSITPVANLTPVQLAGTTVKRASLHNADIIQNLDLHENDTVYVEKGGEIIPKIVGIELSERSAEAQAIQYIEECPECGTPLVRKEGEANHYCPNDMGCPPQIKGKIEHFISRRAMDLDGLGEETIDLLFQKNLISDVAGLYRLTKEDIIPLERMGDKSAERILTSIENSKQVPYERVLYALGIRYVGITVAKKLAKAIPSIDKLAESTLEELIQVDEIGGKIAESIVEYFSSNYHKNLIAQLKEFGLQLEKKIVENESASNTLEGLSIVISGSFSKYSRDELKEMIELHGGKNVSSISKKTSFLLAGEKVGPSKFEKVEKLGIEIKTEDEFLKMIGMSS</sequence>
<evidence type="ECO:0000256" key="8">
    <source>
        <dbReference type="ARBA" id="ARBA00022833"/>
    </source>
</evidence>
<feature type="binding site" evidence="14">
    <location>
        <position position="406"/>
    </location>
    <ligand>
        <name>Zn(2+)</name>
        <dbReference type="ChEBI" id="CHEBI:29105"/>
    </ligand>
</feature>
<dbReference type="Pfam" id="PF03120">
    <property type="entry name" value="OB_DNA_ligase"/>
    <property type="match status" value="1"/>
</dbReference>
<evidence type="ECO:0000256" key="9">
    <source>
        <dbReference type="ARBA" id="ARBA00022842"/>
    </source>
</evidence>
<keyword evidence="6 14" id="KW-0479">Metal-binding</keyword>
<gene>
    <name evidence="14" type="primary">ligA</name>
    <name evidence="16" type="ORF">BZG01_07460</name>
</gene>
<evidence type="ECO:0000313" key="16">
    <source>
        <dbReference type="EMBL" id="PKQ67564.1"/>
    </source>
</evidence>
<evidence type="ECO:0000256" key="11">
    <source>
        <dbReference type="ARBA" id="ARBA00023204"/>
    </source>
</evidence>
<dbReference type="InterPro" id="IPR004150">
    <property type="entry name" value="NAD_DNA_ligase_OB"/>
</dbReference>
<keyword evidence="8 14" id="KW-0862">Zinc</keyword>
<comment type="catalytic activity">
    <reaction evidence="12 14">
        <text>NAD(+) + (deoxyribonucleotide)n-3'-hydroxyl + 5'-phospho-(deoxyribonucleotide)m = (deoxyribonucleotide)n+m + AMP + beta-nicotinamide D-nucleotide.</text>
        <dbReference type="EC" id="6.5.1.2"/>
    </reaction>
</comment>
<dbReference type="Pfam" id="PF03119">
    <property type="entry name" value="DNA_ligase_ZBD"/>
    <property type="match status" value="1"/>
</dbReference>
<dbReference type="AlphaFoldDB" id="A0A2N3IB37"/>
<dbReference type="FunFam" id="1.10.150.20:FF:000006">
    <property type="entry name" value="DNA ligase"/>
    <property type="match status" value="1"/>
</dbReference>
<keyword evidence="7 14" id="KW-0227">DNA damage</keyword>
<dbReference type="SUPFAM" id="SSF50249">
    <property type="entry name" value="Nucleic acid-binding proteins"/>
    <property type="match status" value="1"/>
</dbReference>
<dbReference type="PROSITE" id="PS01056">
    <property type="entry name" value="DNA_LIGASE_N2"/>
    <property type="match status" value="1"/>
</dbReference>
<evidence type="ECO:0000256" key="2">
    <source>
        <dbReference type="ARBA" id="ARBA00012722"/>
    </source>
</evidence>
<evidence type="ECO:0000256" key="3">
    <source>
        <dbReference type="ARBA" id="ARBA00013308"/>
    </source>
</evidence>
<dbReference type="Gene3D" id="1.10.287.610">
    <property type="entry name" value="Helix hairpin bin"/>
    <property type="match status" value="1"/>
</dbReference>
<dbReference type="CDD" id="cd00114">
    <property type="entry name" value="LIGANc"/>
    <property type="match status" value="1"/>
</dbReference>
<dbReference type="InterPro" id="IPR012340">
    <property type="entry name" value="NA-bd_OB-fold"/>
</dbReference>
<dbReference type="FunFam" id="1.10.150.20:FF:000007">
    <property type="entry name" value="DNA ligase"/>
    <property type="match status" value="1"/>
</dbReference>
<dbReference type="GO" id="GO:0003911">
    <property type="term" value="F:DNA ligase (NAD+) activity"/>
    <property type="evidence" value="ECO:0007669"/>
    <property type="project" value="UniProtKB-UniRule"/>
</dbReference>
<dbReference type="InterPro" id="IPR010994">
    <property type="entry name" value="RuvA_2-like"/>
</dbReference>
<comment type="caution">
    <text evidence="16">The sequence shown here is derived from an EMBL/GenBank/DDBJ whole genome shotgun (WGS) entry which is preliminary data.</text>
</comment>
<feature type="binding site" evidence="14">
    <location>
        <position position="430"/>
    </location>
    <ligand>
        <name>Zn(2+)</name>
        <dbReference type="ChEBI" id="CHEBI:29105"/>
    </ligand>
</feature>
<protein>
    <recommendedName>
        <fullName evidence="3 14">DNA ligase</fullName>
        <ecNumber evidence="2 14">6.5.1.2</ecNumber>
    </recommendedName>
    <alternativeName>
        <fullName evidence="14">Polydeoxyribonucleotide synthase [NAD(+)]</fullName>
    </alternativeName>
</protein>
<dbReference type="InterPro" id="IPR013839">
    <property type="entry name" value="DNAligase_adenylation"/>
</dbReference>
<evidence type="ECO:0000256" key="13">
    <source>
        <dbReference type="ARBA" id="ARBA00060881"/>
    </source>
</evidence>
<evidence type="ECO:0000256" key="6">
    <source>
        <dbReference type="ARBA" id="ARBA00022723"/>
    </source>
</evidence>
<dbReference type="InterPro" id="IPR001357">
    <property type="entry name" value="BRCT_dom"/>
</dbReference>
<evidence type="ECO:0000256" key="12">
    <source>
        <dbReference type="ARBA" id="ARBA00034005"/>
    </source>
</evidence>
<keyword evidence="14" id="KW-0464">Manganese</keyword>
<dbReference type="InterPro" id="IPR033136">
    <property type="entry name" value="DNA_ligase_CS"/>
</dbReference>
<dbReference type="EC" id="6.5.1.2" evidence="2 14"/>
<dbReference type="GO" id="GO:0005829">
    <property type="term" value="C:cytosol"/>
    <property type="evidence" value="ECO:0007669"/>
    <property type="project" value="TreeGrafter"/>
</dbReference>
<keyword evidence="17" id="KW-1185">Reference proteome</keyword>
<dbReference type="Pfam" id="PF01653">
    <property type="entry name" value="DNA_ligase_aden"/>
    <property type="match status" value="1"/>
</dbReference>
<dbReference type="InterPro" id="IPR036420">
    <property type="entry name" value="BRCT_dom_sf"/>
</dbReference>
<dbReference type="InterPro" id="IPR041663">
    <property type="entry name" value="DisA/LigA_HHH"/>
</dbReference>
<dbReference type="PANTHER" id="PTHR23389">
    <property type="entry name" value="CHROMOSOME TRANSMISSION FIDELITY FACTOR 18"/>
    <property type="match status" value="1"/>
</dbReference>
<evidence type="ECO:0000256" key="4">
    <source>
        <dbReference type="ARBA" id="ARBA00022598"/>
    </source>
</evidence>
<dbReference type="Gene3D" id="3.30.470.30">
    <property type="entry name" value="DNA ligase/mRNA capping enzyme"/>
    <property type="match status" value="1"/>
</dbReference>
<feature type="binding site" evidence="14">
    <location>
        <position position="312"/>
    </location>
    <ligand>
        <name>NAD(+)</name>
        <dbReference type="ChEBI" id="CHEBI:57540"/>
    </ligand>
</feature>
<evidence type="ECO:0000259" key="15">
    <source>
        <dbReference type="PROSITE" id="PS50172"/>
    </source>
</evidence>
<dbReference type="InterPro" id="IPR004149">
    <property type="entry name" value="Znf_DNAligase_C4"/>
</dbReference>
<evidence type="ECO:0000256" key="1">
    <source>
        <dbReference type="ARBA" id="ARBA00004067"/>
    </source>
</evidence>
<comment type="similarity">
    <text evidence="13 14">Belongs to the NAD-dependent DNA ligase family. LigA subfamily.</text>
</comment>
<evidence type="ECO:0000256" key="10">
    <source>
        <dbReference type="ARBA" id="ARBA00023027"/>
    </source>
</evidence>
<accession>A0A2N3IB37</accession>
<dbReference type="CDD" id="cd17748">
    <property type="entry name" value="BRCT_DNA_ligase_like"/>
    <property type="match status" value="1"/>
</dbReference>
<feature type="binding site" evidence="14">
    <location>
        <position position="136"/>
    </location>
    <ligand>
        <name>NAD(+)</name>
        <dbReference type="ChEBI" id="CHEBI:57540"/>
    </ligand>
</feature>
<dbReference type="PROSITE" id="PS50172">
    <property type="entry name" value="BRCT"/>
    <property type="match status" value="1"/>
</dbReference>
<feature type="binding site" evidence="14">
    <location>
        <position position="173"/>
    </location>
    <ligand>
        <name>NAD(+)</name>
        <dbReference type="ChEBI" id="CHEBI:57540"/>
    </ligand>
</feature>
<dbReference type="PIRSF" id="PIRSF001604">
    <property type="entry name" value="LigA"/>
    <property type="match status" value="1"/>
</dbReference>
<dbReference type="InterPro" id="IPR001679">
    <property type="entry name" value="DNA_ligase"/>
</dbReference>
<dbReference type="Pfam" id="PF12826">
    <property type="entry name" value="HHH_2"/>
    <property type="match status" value="1"/>
</dbReference>
<dbReference type="SUPFAM" id="SSF56091">
    <property type="entry name" value="DNA ligase/mRNA capping enzyme, catalytic domain"/>
    <property type="match status" value="1"/>
</dbReference>
<keyword evidence="11 14" id="KW-0234">DNA repair</keyword>
<organism evidence="16 17">
    <name type="scientific">Labilibaculum manganireducens</name>
    <dbReference type="NCBI Taxonomy" id="1940525"/>
    <lineage>
        <taxon>Bacteria</taxon>
        <taxon>Pseudomonadati</taxon>
        <taxon>Bacteroidota</taxon>
        <taxon>Bacteroidia</taxon>
        <taxon>Marinilabiliales</taxon>
        <taxon>Marinifilaceae</taxon>
        <taxon>Labilibaculum</taxon>
    </lineage>
</organism>
<feature type="binding site" evidence="14">
    <location>
        <position position="424"/>
    </location>
    <ligand>
        <name>Zn(2+)</name>
        <dbReference type="ChEBI" id="CHEBI:29105"/>
    </ligand>
</feature>
<dbReference type="GO" id="GO:0006281">
    <property type="term" value="P:DNA repair"/>
    <property type="evidence" value="ECO:0007669"/>
    <property type="project" value="UniProtKB-KW"/>
</dbReference>
<evidence type="ECO:0000256" key="14">
    <source>
        <dbReference type="HAMAP-Rule" id="MF_01588"/>
    </source>
</evidence>
<dbReference type="NCBIfam" id="TIGR00575">
    <property type="entry name" value="dnlj"/>
    <property type="match status" value="1"/>
</dbReference>
<feature type="domain" description="BRCT" evidence="15">
    <location>
        <begin position="590"/>
        <end position="671"/>
    </location>
</feature>
<proteinExistence type="inferred from homology"/>
<feature type="binding site" evidence="14">
    <location>
        <begin position="34"/>
        <end position="38"/>
    </location>
    <ligand>
        <name>NAD(+)</name>
        <dbReference type="ChEBI" id="CHEBI:57540"/>
    </ligand>
</feature>
<keyword evidence="4 14" id="KW-0436">Ligase</keyword>
<dbReference type="FunFam" id="3.30.470.30:FF:000001">
    <property type="entry name" value="DNA ligase"/>
    <property type="match status" value="1"/>
</dbReference>
<keyword evidence="9 14" id="KW-0460">Magnesium</keyword>
<dbReference type="FunFam" id="2.40.50.140:FF:000012">
    <property type="entry name" value="DNA ligase"/>
    <property type="match status" value="1"/>
</dbReference>
<dbReference type="SMART" id="SM00278">
    <property type="entry name" value="HhH1"/>
    <property type="match status" value="3"/>
</dbReference>
<dbReference type="Gene3D" id="6.20.10.30">
    <property type="match status" value="1"/>
</dbReference>
<keyword evidence="5 14" id="KW-0235">DNA replication</keyword>
<dbReference type="NCBIfam" id="NF005932">
    <property type="entry name" value="PRK07956.1"/>
    <property type="match status" value="1"/>
</dbReference>
<feature type="binding site" evidence="14">
    <location>
        <position position="409"/>
    </location>
    <ligand>
        <name>Zn(2+)</name>
        <dbReference type="ChEBI" id="CHEBI:29105"/>
    </ligand>
</feature>
<dbReference type="HAMAP" id="MF_01588">
    <property type="entry name" value="DNA_ligase_A"/>
    <property type="match status" value="1"/>
</dbReference>
<name>A0A2N3IB37_9BACT</name>
<dbReference type="InterPro" id="IPR013840">
    <property type="entry name" value="DNAligase_N"/>
</dbReference>
<dbReference type="Proteomes" id="UP000233618">
    <property type="component" value="Unassembled WGS sequence"/>
</dbReference>
<feature type="binding site" evidence="14">
    <location>
        <position position="113"/>
    </location>
    <ligand>
        <name>NAD(+)</name>
        <dbReference type="ChEBI" id="CHEBI:57540"/>
    </ligand>
</feature>
<dbReference type="SMART" id="SM00292">
    <property type="entry name" value="BRCT"/>
    <property type="match status" value="1"/>
</dbReference>
<comment type="function">
    <text evidence="1 14">DNA ligase that catalyzes the formation of phosphodiester linkages between 5'-phosphoryl and 3'-hydroxyl groups in double-stranded DNA using NAD as a coenzyme and as the energy source for the reaction. It is essential for DNA replication and repair of damaged DNA.</text>
</comment>
<keyword evidence="10 14" id="KW-0520">NAD</keyword>
<dbReference type="PANTHER" id="PTHR23389:SF9">
    <property type="entry name" value="DNA LIGASE"/>
    <property type="match status" value="1"/>
</dbReference>
<dbReference type="InterPro" id="IPR003583">
    <property type="entry name" value="Hlx-hairpin-Hlx_DNA-bd_motif"/>
</dbReference>
<dbReference type="GO" id="GO:0046872">
    <property type="term" value="F:metal ion binding"/>
    <property type="evidence" value="ECO:0007669"/>
    <property type="project" value="UniProtKB-KW"/>
</dbReference>